<evidence type="ECO:0000313" key="1">
    <source>
        <dbReference type="EMBL" id="CAH3150265.1"/>
    </source>
</evidence>
<gene>
    <name evidence="1" type="ORF">PMEA_00024688</name>
</gene>
<dbReference type="Proteomes" id="UP001159428">
    <property type="component" value="Unassembled WGS sequence"/>
</dbReference>
<comment type="caution">
    <text evidence="1">The sequence shown here is derived from an EMBL/GenBank/DDBJ whole genome shotgun (WGS) entry which is preliminary data.</text>
</comment>
<protein>
    <submittedName>
        <fullName evidence="1">Uncharacterized protein</fullName>
    </submittedName>
</protein>
<organism evidence="1 2">
    <name type="scientific">Pocillopora meandrina</name>
    <dbReference type="NCBI Taxonomy" id="46732"/>
    <lineage>
        <taxon>Eukaryota</taxon>
        <taxon>Metazoa</taxon>
        <taxon>Cnidaria</taxon>
        <taxon>Anthozoa</taxon>
        <taxon>Hexacorallia</taxon>
        <taxon>Scleractinia</taxon>
        <taxon>Astrocoeniina</taxon>
        <taxon>Pocilloporidae</taxon>
        <taxon>Pocillopora</taxon>
    </lineage>
</organism>
<name>A0AAU9XKC8_9CNID</name>
<sequence length="119" mass="12988">LALGAEVRKIEDKSYPDGHDETTIKFLKAAIHFLPMALDDGADLTNAVFLFAQAGKEFVVKAGRGDWEYYFSEDSINNIADKCVRRPRLRSIWIGITSTVSRVCGPLLSLGSTIALAAA</sequence>
<proteinExistence type="predicted"/>
<reference evidence="1 2" key="1">
    <citation type="submission" date="2022-05" db="EMBL/GenBank/DDBJ databases">
        <authorList>
            <consortium name="Genoscope - CEA"/>
            <person name="William W."/>
        </authorList>
    </citation>
    <scope>NUCLEOTIDE SEQUENCE [LARGE SCALE GENOMIC DNA]</scope>
</reference>
<dbReference type="EMBL" id="CALNXJ010000047">
    <property type="protein sequence ID" value="CAH3150265.1"/>
    <property type="molecule type" value="Genomic_DNA"/>
</dbReference>
<accession>A0AAU9XKC8</accession>
<keyword evidence="2" id="KW-1185">Reference proteome</keyword>
<evidence type="ECO:0000313" key="2">
    <source>
        <dbReference type="Proteomes" id="UP001159428"/>
    </source>
</evidence>
<feature type="non-terminal residue" evidence="1">
    <location>
        <position position="1"/>
    </location>
</feature>
<dbReference type="AlphaFoldDB" id="A0AAU9XKC8"/>